<comment type="similarity">
    <text evidence="1">Belongs to the peptidase C40 family.</text>
</comment>
<keyword evidence="3" id="KW-0378">Hydrolase</keyword>
<dbReference type="PROSITE" id="PS51935">
    <property type="entry name" value="NLPC_P60"/>
    <property type="match status" value="1"/>
</dbReference>
<dbReference type="Proteomes" id="UP000664658">
    <property type="component" value="Unassembled WGS sequence"/>
</dbReference>
<dbReference type="RefSeq" id="WP_010864572.1">
    <property type="nucleotide sequence ID" value="NZ_JAFNAA010000010.1"/>
</dbReference>
<dbReference type="InterPro" id="IPR051202">
    <property type="entry name" value="Peptidase_C40"/>
</dbReference>
<dbReference type="GO" id="GO:0006508">
    <property type="term" value="P:proteolysis"/>
    <property type="evidence" value="ECO:0007669"/>
    <property type="project" value="UniProtKB-KW"/>
</dbReference>
<keyword evidence="2" id="KW-0645">Protease</keyword>
<dbReference type="Gene3D" id="3.90.1720.10">
    <property type="entry name" value="endopeptidase domain like (from Nostoc punctiforme)"/>
    <property type="match status" value="1"/>
</dbReference>
<evidence type="ECO:0000256" key="3">
    <source>
        <dbReference type="ARBA" id="ARBA00022801"/>
    </source>
</evidence>
<evidence type="ECO:0000256" key="2">
    <source>
        <dbReference type="ARBA" id="ARBA00022670"/>
    </source>
</evidence>
<dbReference type="InterPro" id="IPR038765">
    <property type="entry name" value="Papain-like_cys_pep_sf"/>
</dbReference>
<protein>
    <submittedName>
        <fullName evidence="6">C40 family peptidase</fullName>
    </submittedName>
</protein>
<keyword evidence="4" id="KW-0788">Thiol protease</keyword>
<evidence type="ECO:0000259" key="5">
    <source>
        <dbReference type="PROSITE" id="PS51935"/>
    </source>
</evidence>
<gene>
    <name evidence="6" type="ORF">J2R62_10530</name>
</gene>
<sequence length="125" mass="14544">MYGGSSPRTGFDCSGLVYFIYDKMFTPHLPRTANNMFHMRSASRVRRGQLETGDLVFFHIHSPQHSHADHVGIYLGNNRFIEAPHTGSRIRISHLDNDYWRKHYLGARRLLETAKISLPPQLHWE</sequence>
<dbReference type="InterPro" id="IPR000064">
    <property type="entry name" value="NLP_P60_dom"/>
</dbReference>
<dbReference type="AlphaFoldDB" id="A0A8I2B5J0"/>
<name>A0A8I2B5J0_PLESH</name>
<evidence type="ECO:0000256" key="4">
    <source>
        <dbReference type="ARBA" id="ARBA00022807"/>
    </source>
</evidence>
<evidence type="ECO:0000313" key="6">
    <source>
        <dbReference type="EMBL" id="MBO1108658.1"/>
    </source>
</evidence>
<dbReference type="PANTHER" id="PTHR47053">
    <property type="entry name" value="MUREIN DD-ENDOPEPTIDASE MEPH-RELATED"/>
    <property type="match status" value="1"/>
</dbReference>
<evidence type="ECO:0000256" key="1">
    <source>
        <dbReference type="ARBA" id="ARBA00007074"/>
    </source>
</evidence>
<dbReference type="KEGG" id="pshi:SAMEA2665130_2529"/>
<reference evidence="6" key="1">
    <citation type="submission" date="2021-03" db="EMBL/GenBank/DDBJ databases">
        <title>Plesiomonas shigelloides zfcc0051, isolated from zebrafish feces.</title>
        <authorList>
            <person name="Vanderhoek Z."/>
            <person name="Gaulke C."/>
        </authorList>
    </citation>
    <scope>NUCLEOTIDE SEQUENCE</scope>
    <source>
        <strain evidence="6">Zfcc0051</strain>
    </source>
</reference>
<dbReference type="SUPFAM" id="SSF54001">
    <property type="entry name" value="Cysteine proteinases"/>
    <property type="match status" value="1"/>
</dbReference>
<comment type="caution">
    <text evidence="6">The sequence shown here is derived from an EMBL/GenBank/DDBJ whole genome shotgun (WGS) entry which is preliminary data.</text>
</comment>
<dbReference type="GO" id="GO:0008234">
    <property type="term" value="F:cysteine-type peptidase activity"/>
    <property type="evidence" value="ECO:0007669"/>
    <property type="project" value="UniProtKB-KW"/>
</dbReference>
<evidence type="ECO:0000313" key="7">
    <source>
        <dbReference type="Proteomes" id="UP000664658"/>
    </source>
</evidence>
<dbReference type="EMBL" id="JAFNAA010000010">
    <property type="protein sequence ID" value="MBO1108658.1"/>
    <property type="molecule type" value="Genomic_DNA"/>
</dbReference>
<feature type="domain" description="NlpC/P60" evidence="5">
    <location>
        <begin position="1"/>
        <end position="111"/>
    </location>
</feature>
<dbReference type="PANTHER" id="PTHR47053:SF1">
    <property type="entry name" value="MUREIN DD-ENDOPEPTIDASE MEPH-RELATED"/>
    <property type="match status" value="1"/>
</dbReference>
<dbReference type="Pfam" id="PF00877">
    <property type="entry name" value="NLPC_P60"/>
    <property type="match status" value="1"/>
</dbReference>
<accession>A0A8I2B5J0</accession>
<organism evidence="6 7">
    <name type="scientific">Plesiomonas shigelloides</name>
    <name type="common">Aeromonas shigelloides</name>
    <dbReference type="NCBI Taxonomy" id="703"/>
    <lineage>
        <taxon>Bacteria</taxon>
        <taxon>Pseudomonadati</taxon>
        <taxon>Pseudomonadota</taxon>
        <taxon>Gammaproteobacteria</taxon>
        <taxon>Enterobacterales</taxon>
        <taxon>Enterobacteriaceae</taxon>
        <taxon>Plesiomonas</taxon>
    </lineage>
</organism>
<proteinExistence type="inferred from homology"/>